<dbReference type="Proteomes" id="UP000547209">
    <property type="component" value="Unassembled WGS sequence"/>
</dbReference>
<evidence type="ECO:0000259" key="3">
    <source>
        <dbReference type="Pfam" id="PF17853"/>
    </source>
</evidence>
<evidence type="ECO:0000313" key="4">
    <source>
        <dbReference type="EMBL" id="MBB6670157.1"/>
    </source>
</evidence>
<dbReference type="PANTHER" id="PTHR33744">
    <property type="entry name" value="CARBOHYDRATE DIACID REGULATOR"/>
    <property type="match status" value="1"/>
</dbReference>
<dbReference type="Pfam" id="PF17853">
    <property type="entry name" value="GGDEF_2"/>
    <property type="match status" value="1"/>
</dbReference>
<protein>
    <submittedName>
        <fullName evidence="4">PucR family transcriptional regulator</fullName>
    </submittedName>
</protein>
<sequence length="417" mass="46091">MTEPTENNPFAQSFDSLETLAETINEVLGCPVTIEDAGHRLLAYSAHDPHTDSARLATIVGRRVPENVIASLRRDGVIQRLADSLEPIRVPAIDEVGFSGRLAIAIRHKDAVLGYLWLLESGKTLGGRELALFKQAARAAADKMVRLQSARRKSREGLRDFMWMLLHGQFGSEAPIRDKAEQLGLALPAEWHVVVVQAAGAIDERAEQRLLDRVSASRSVRPVLHAVDRAQAILLCAPQLAGADRRAYAREAQAFFARLARGEEDGVPAAVGSSAFGQSYAETPARHREALAVLQTKRLFPRETERAFYYPDLGYYRFLPAIAAQSRAEVFRNESLVRLRAYDREHDANLLSTLATFLAHDSNAKTAAEALHVHSNTLSYRLKRIAEIGGIDLTDMDQKVSLYLALKAERLATDQKG</sequence>
<feature type="domain" description="PucR C-terminal helix-turn-helix" evidence="2">
    <location>
        <begin position="350"/>
        <end position="408"/>
    </location>
</feature>
<gene>
    <name evidence="4" type="ORF">H7C19_05595</name>
</gene>
<organism evidence="4 5">
    <name type="scientific">Cohnella nanjingensis</name>
    <dbReference type="NCBI Taxonomy" id="1387779"/>
    <lineage>
        <taxon>Bacteria</taxon>
        <taxon>Bacillati</taxon>
        <taxon>Bacillota</taxon>
        <taxon>Bacilli</taxon>
        <taxon>Bacillales</taxon>
        <taxon>Paenibacillaceae</taxon>
        <taxon>Cohnella</taxon>
    </lineage>
</organism>
<feature type="domain" description="CdaR GGDEF-like" evidence="3">
    <location>
        <begin position="172"/>
        <end position="295"/>
    </location>
</feature>
<evidence type="ECO:0000313" key="5">
    <source>
        <dbReference type="Proteomes" id="UP000547209"/>
    </source>
</evidence>
<reference evidence="4 5" key="1">
    <citation type="submission" date="2020-08" db="EMBL/GenBank/DDBJ databases">
        <title>Cohnella phylogeny.</title>
        <authorList>
            <person name="Dunlap C."/>
        </authorList>
    </citation>
    <scope>NUCLEOTIDE SEQUENCE [LARGE SCALE GENOMIC DNA]</scope>
    <source>
        <strain evidence="4 5">DSM 28246</strain>
    </source>
</reference>
<dbReference type="InterPro" id="IPR042070">
    <property type="entry name" value="PucR_C-HTH_sf"/>
</dbReference>
<name>A0A7X0RME9_9BACL</name>
<dbReference type="Gene3D" id="1.10.10.2840">
    <property type="entry name" value="PucR C-terminal helix-turn-helix domain"/>
    <property type="match status" value="1"/>
</dbReference>
<keyword evidence="5" id="KW-1185">Reference proteome</keyword>
<dbReference type="InterPro" id="IPR041522">
    <property type="entry name" value="CdaR_GGDEF"/>
</dbReference>
<evidence type="ECO:0000256" key="1">
    <source>
        <dbReference type="ARBA" id="ARBA00006754"/>
    </source>
</evidence>
<dbReference type="RefSeq" id="WP_185141581.1">
    <property type="nucleotide sequence ID" value="NZ_JACJVP010000006.1"/>
</dbReference>
<evidence type="ECO:0000259" key="2">
    <source>
        <dbReference type="Pfam" id="PF13556"/>
    </source>
</evidence>
<dbReference type="PANTHER" id="PTHR33744:SF1">
    <property type="entry name" value="DNA-BINDING TRANSCRIPTIONAL ACTIVATOR ADER"/>
    <property type="match status" value="1"/>
</dbReference>
<dbReference type="EMBL" id="JACJVP010000006">
    <property type="protein sequence ID" value="MBB6670157.1"/>
    <property type="molecule type" value="Genomic_DNA"/>
</dbReference>
<proteinExistence type="inferred from homology"/>
<dbReference type="Pfam" id="PF13556">
    <property type="entry name" value="HTH_30"/>
    <property type="match status" value="1"/>
</dbReference>
<dbReference type="InterPro" id="IPR025736">
    <property type="entry name" value="PucR_C-HTH_dom"/>
</dbReference>
<dbReference type="AlphaFoldDB" id="A0A7X0RME9"/>
<dbReference type="InterPro" id="IPR051448">
    <property type="entry name" value="CdaR-like_regulators"/>
</dbReference>
<comment type="caution">
    <text evidence="4">The sequence shown here is derived from an EMBL/GenBank/DDBJ whole genome shotgun (WGS) entry which is preliminary data.</text>
</comment>
<accession>A0A7X0RME9</accession>
<comment type="similarity">
    <text evidence="1">Belongs to the CdaR family.</text>
</comment>